<dbReference type="Proteomes" id="UP001221142">
    <property type="component" value="Unassembled WGS sequence"/>
</dbReference>
<evidence type="ECO:0000313" key="2">
    <source>
        <dbReference type="Proteomes" id="UP001221142"/>
    </source>
</evidence>
<protein>
    <submittedName>
        <fullName evidence="1">Uncharacterized protein</fullName>
    </submittedName>
</protein>
<reference evidence="1" key="1">
    <citation type="submission" date="2023-03" db="EMBL/GenBank/DDBJ databases">
        <title>Massive genome expansion in bonnet fungi (Mycena s.s.) driven by repeated elements and novel gene families across ecological guilds.</title>
        <authorList>
            <consortium name="Lawrence Berkeley National Laboratory"/>
            <person name="Harder C.B."/>
            <person name="Miyauchi S."/>
            <person name="Viragh M."/>
            <person name="Kuo A."/>
            <person name="Thoen E."/>
            <person name="Andreopoulos B."/>
            <person name="Lu D."/>
            <person name="Skrede I."/>
            <person name="Drula E."/>
            <person name="Henrissat B."/>
            <person name="Morin E."/>
            <person name="Kohler A."/>
            <person name="Barry K."/>
            <person name="LaButti K."/>
            <person name="Morin E."/>
            <person name="Salamov A."/>
            <person name="Lipzen A."/>
            <person name="Mereny Z."/>
            <person name="Hegedus B."/>
            <person name="Baldrian P."/>
            <person name="Stursova M."/>
            <person name="Weitz H."/>
            <person name="Taylor A."/>
            <person name="Grigoriev I.V."/>
            <person name="Nagy L.G."/>
            <person name="Martin F."/>
            <person name="Kauserud H."/>
        </authorList>
    </citation>
    <scope>NUCLEOTIDE SEQUENCE</scope>
    <source>
        <strain evidence="1">9284</strain>
    </source>
</reference>
<accession>A0AAD7AZP3</accession>
<dbReference type="EMBL" id="JARKIF010000067">
    <property type="protein sequence ID" value="KAJ7605814.1"/>
    <property type="molecule type" value="Genomic_DNA"/>
</dbReference>
<evidence type="ECO:0000313" key="1">
    <source>
        <dbReference type="EMBL" id="KAJ7605814.1"/>
    </source>
</evidence>
<dbReference type="AlphaFoldDB" id="A0AAD7AZP3"/>
<sequence>MSVASRSISTYYYYYYGALNTQDIRAVIPLVPRLVELNAERRPLSCEIFDYLTLQCGPSLETFRGFFVEKHQNKIDPGIATVGMLDKLKELTIKNADLSFAAVFSRMECVSKIPYTHHTESVSQTSLSAKPWSLIQELRVSPAALSVDMFNKCPSVKILTIFDPDYIDQIEAAKELTQKKTLKMYDQTSQLTKFLSAFDCTVFRRLQAIEHSLFDWDIPEWNGPNEL</sequence>
<organism evidence="1 2">
    <name type="scientific">Roridomyces roridus</name>
    <dbReference type="NCBI Taxonomy" id="1738132"/>
    <lineage>
        <taxon>Eukaryota</taxon>
        <taxon>Fungi</taxon>
        <taxon>Dikarya</taxon>
        <taxon>Basidiomycota</taxon>
        <taxon>Agaricomycotina</taxon>
        <taxon>Agaricomycetes</taxon>
        <taxon>Agaricomycetidae</taxon>
        <taxon>Agaricales</taxon>
        <taxon>Marasmiineae</taxon>
        <taxon>Mycenaceae</taxon>
        <taxon>Roridomyces</taxon>
    </lineage>
</organism>
<gene>
    <name evidence="1" type="ORF">FB45DRAFT_1041892</name>
</gene>
<comment type="caution">
    <text evidence="1">The sequence shown here is derived from an EMBL/GenBank/DDBJ whole genome shotgun (WGS) entry which is preliminary data.</text>
</comment>
<name>A0AAD7AZP3_9AGAR</name>
<keyword evidence="2" id="KW-1185">Reference proteome</keyword>
<proteinExistence type="predicted"/>